<protein>
    <submittedName>
        <fullName evidence="1">Uncharacterized protein</fullName>
    </submittedName>
</protein>
<evidence type="ECO:0000313" key="1">
    <source>
        <dbReference type="EMBL" id="SVD16479.1"/>
    </source>
</evidence>
<dbReference type="EMBL" id="UINC01133506">
    <property type="protein sequence ID" value="SVD16479.1"/>
    <property type="molecule type" value="Genomic_DNA"/>
</dbReference>
<organism evidence="1">
    <name type="scientific">marine metagenome</name>
    <dbReference type="NCBI Taxonomy" id="408172"/>
    <lineage>
        <taxon>unclassified sequences</taxon>
        <taxon>metagenomes</taxon>
        <taxon>ecological metagenomes</taxon>
    </lineage>
</organism>
<sequence>MKSILFAVAFIVFCFSYIIVTYSDEISEKLTYNLNRNLDVDWGDNHPKFKKQNLNVDFLDLSVSWDYFNIVFPLTQGAHILTALSTIKSTGCISNIALSLNIHIDINCNEIRIEIKRNKWTKHGGLYISRTFFFERTVFDDFYDKQGNYKVNIDTNNFVVNNVNLGHYIIEYSFIDKQNLQLMINEEDVILTKKPEGLNIHTPDSDFFILNRNYYENTRKLDSADV</sequence>
<proteinExistence type="predicted"/>
<reference evidence="1" key="1">
    <citation type="submission" date="2018-05" db="EMBL/GenBank/DDBJ databases">
        <authorList>
            <person name="Lanie J.A."/>
            <person name="Ng W.-L."/>
            <person name="Kazmierczak K.M."/>
            <person name="Andrzejewski T.M."/>
            <person name="Davidsen T.M."/>
            <person name="Wayne K.J."/>
            <person name="Tettelin H."/>
            <person name="Glass J.I."/>
            <person name="Rusch D."/>
            <person name="Podicherti R."/>
            <person name="Tsui H.-C.T."/>
            <person name="Winkler M.E."/>
        </authorList>
    </citation>
    <scope>NUCLEOTIDE SEQUENCE</scope>
</reference>
<gene>
    <name evidence="1" type="ORF">METZ01_LOCUS369333</name>
</gene>
<dbReference type="AlphaFoldDB" id="A0A382T2T1"/>
<name>A0A382T2T1_9ZZZZ</name>
<accession>A0A382T2T1</accession>